<comment type="subcellular location">
    <subcellularLocation>
        <location evidence="1">Nucleus</location>
    </subcellularLocation>
</comment>
<feature type="region of interest" description="Disordered" evidence="8">
    <location>
        <begin position="339"/>
        <end position="398"/>
    </location>
</feature>
<dbReference type="OrthoDB" id="262529at2759"/>
<dbReference type="FunFam" id="3.40.50.12650:FF:000001">
    <property type="entry name" value="DNA cross-link repair 1A"/>
    <property type="match status" value="1"/>
</dbReference>
<evidence type="ECO:0000259" key="9">
    <source>
        <dbReference type="Pfam" id="PF07522"/>
    </source>
</evidence>
<evidence type="ECO:0000256" key="8">
    <source>
        <dbReference type="SAM" id="MobiDB-lite"/>
    </source>
</evidence>
<dbReference type="GO" id="GO:0035312">
    <property type="term" value="F:5'-3' DNA exonuclease activity"/>
    <property type="evidence" value="ECO:0007669"/>
    <property type="project" value="TreeGrafter"/>
</dbReference>
<dbReference type="GO" id="GO:0036297">
    <property type="term" value="P:interstrand cross-link repair"/>
    <property type="evidence" value="ECO:0007669"/>
    <property type="project" value="TreeGrafter"/>
</dbReference>
<feature type="region of interest" description="Disordered" evidence="8">
    <location>
        <begin position="146"/>
        <end position="171"/>
    </location>
</feature>
<evidence type="ECO:0000256" key="2">
    <source>
        <dbReference type="ARBA" id="ARBA00010304"/>
    </source>
</evidence>
<evidence type="ECO:0000313" key="10">
    <source>
        <dbReference type="EMBL" id="PVD29414.1"/>
    </source>
</evidence>
<keyword evidence="5" id="KW-0539">Nucleus</keyword>
<dbReference type="CDD" id="cd16273">
    <property type="entry name" value="SNM1A-1C-like_MBL-fold"/>
    <property type="match status" value="1"/>
</dbReference>
<keyword evidence="11" id="KW-1185">Reference proteome</keyword>
<name>A0A2T7P7L2_POMCA</name>
<dbReference type="STRING" id="400727.A0A2T7P7L2"/>
<gene>
    <name evidence="10" type="ORF">C0Q70_08665</name>
</gene>
<dbReference type="Gene3D" id="3.40.50.12650">
    <property type="match status" value="1"/>
</dbReference>
<feature type="compositionally biased region" description="Basic and acidic residues" evidence="8">
    <location>
        <begin position="31"/>
        <end position="41"/>
    </location>
</feature>
<protein>
    <recommendedName>
        <fullName evidence="6">DNA cross-link repair 1A protein</fullName>
    </recommendedName>
    <alternativeName>
        <fullName evidence="7">SNM1 homolog A</fullName>
    </alternativeName>
</protein>
<sequence>MCDNDDDIFSFKSLRRIGRSVFNDSVAESTESTKLDEETKSKTAKSKASRSVKQTQSKSVNSKSFINQKTENSFATKQKITKKKTELSKLQKCKSHDVKLKALTKDSVSIDKLKNRQSHQKIKNISGKLKERECLKLGDICSQSFPKDSKGTMGSTGPQRLRSQSVSPKKSEILPETLPECVSVSKINLAVQHECSIFSKVSDSSNKSPDCDGNNATDGRCPFCQMPFSILRLESPNSHTMQCMDIPLKTTEECSAGLYCDSTIPSHYRRFLHSNLAMQLAGLTQEHAGQDHTIECVSSFDKCSQNMTECQESRGTICSSTKRKLFTSCSKAKKVKVVTDTQASQGDGSPRSRSMLVYLSPTGKNGNSHSSSKDDLKTSVEKPTTHFPASESRTTGKVSFSTGNNYFIKERVMESEPDEANFKAKEVTGNDGGFFNEANNSELSENETLAIFSEDLQRYGRNTGDSLEKSLIPNSVSVEPSKSYSAPSSQESVVCSELPRTGLKRQMSLFSFFQPHCRTTKQSQHLLPEIIKKPLNSLSPKVEQNSDHETVSHMKFHISKNASELTLNVISPALSSHPAFLQKSSRSGIKRGNSDLTINRLPVPGRNSGKQCPFYKKIPGTKITVDAFSYGQIEGCEAYILTHFHSDHYNGLNKRFSHPIFCSPVTGNLVEKQLGVASCWINRLPLNKQCQVTDVWLTLMEANHCPGAVIILFELLNGKKILHTGDFRADTSMESYPALTNIRVDELYLDTTYCNTSYAFPPQSEVVQFAVTTALKAVQKEPKTLVVCGAYTIGKEKIFAAIAEALHSKVCVQATKKRILDCLEDPQLKKMVSVRWSDGCVHVLPMGQLNAKCLEAHLQQCPQFSSVLAFEPTGWTYKKNCLSLENIRPKYSQNGITVYGVPYSEHSSFLEMKRFVQFLQPKKIIPTVNNGSPGSRRKMEAIFKQWLSEQTAENTGAKFISRKSSQQSLGHWLGN</sequence>
<dbReference type="FunFam" id="3.60.15.10:FF:000010">
    <property type="entry name" value="DNA cross-link repair 1A"/>
    <property type="match status" value="1"/>
</dbReference>
<dbReference type="Gene3D" id="3.60.15.10">
    <property type="entry name" value="Ribonuclease Z/Hydroxyacylglutathione hydrolase-like"/>
    <property type="match status" value="1"/>
</dbReference>
<feature type="compositionally biased region" description="Basic and acidic residues" evidence="8">
    <location>
        <begin position="371"/>
        <end position="384"/>
    </location>
</feature>
<dbReference type="PANTHER" id="PTHR23240:SF6">
    <property type="entry name" value="DNA CROSS-LINK REPAIR 1A PROTEIN"/>
    <property type="match status" value="1"/>
</dbReference>
<dbReference type="EMBL" id="PZQS01000005">
    <property type="protein sequence ID" value="PVD29414.1"/>
    <property type="molecule type" value="Genomic_DNA"/>
</dbReference>
<dbReference type="Pfam" id="PF07522">
    <property type="entry name" value="DRMBL"/>
    <property type="match status" value="1"/>
</dbReference>
<evidence type="ECO:0000256" key="6">
    <source>
        <dbReference type="ARBA" id="ARBA00069609"/>
    </source>
</evidence>
<dbReference type="SUPFAM" id="SSF56281">
    <property type="entry name" value="Metallo-hydrolase/oxidoreductase"/>
    <property type="match status" value="1"/>
</dbReference>
<feature type="compositionally biased region" description="Polar residues" evidence="8">
    <location>
        <begin position="146"/>
        <end position="168"/>
    </location>
</feature>
<organism evidence="10 11">
    <name type="scientific">Pomacea canaliculata</name>
    <name type="common">Golden apple snail</name>
    <dbReference type="NCBI Taxonomy" id="400727"/>
    <lineage>
        <taxon>Eukaryota</taxon>
        <taxon>Metazoa</taxon>
        <taxon>Spiralia</taxon>
        <taxon>Lophotrochozoa</taxon>
        <taxon>Mollusca</taxon>
        <taxon>Gastropoda</taxon>
        <taxon>Caenogastropoda</taxon>
        <taxon>Architaenioglossa</taxon>
        <taxon>Ampullarioidea</taxon>
        <taxon>Ampullariidae</taxon>
        <taxon>Pomacea</taxon>
    </lineage>
</organism>
<reference evidence="10 11" key="1">
    <citation type="submission" date="2018-04" db="EMBL/GenBank/DDBJ databases">
        <title>The genome of golden apple snail Pomacea canaliculata provides insight into stress tolerance and invasive adaptation.</title>
        <authorList>
            <person name="Liu C."/>
            <person name="Liu B."/>
            <person name="Ren Y."/>
            <person name="Zhang Y."/>
            <person name="Wang H."/>
            <person name="Li S."/>
            <person name="Jiang F."/>
            <person name="Yin L."/>
            <person name="Zhang G."/>
            <person name="Qian W."/>
            <person name="Fan W."/>
        </authorList>
    </citation>
    <scope>NUCLEOTIDE SEQUENCE [LARGE SCALE GENOMIC DNA]</scope>
    <source>
        <strain evidence="10">SZHN2017</strain>
        <tissue evidence="10">Muscle</tissue>
    </source>
</reference>
<evidence type="ECO:0000256" key="5">
    <source>
        <dbReference type="ARBA" id="ARBA00023242"/>
    </source>
</evidence>
<dbReference type="OMA" id="ASCWINR"/>
<feature type="compositionally biased region" description="Polar residues" evidence="8">
    <location>
        <begin position="52"/>
        <end position="64"/>
    </location>
</feature>
<dbReference type="AlphaFoldDB" id="A0A2T7P7L2"/>
<evidence type="ECO:0000256" key="3">
    <source>
        <dbReference type="ARBA" id="ARBA00022763"/>
    </source>
</evidence>
<feature type="domain" description="DNA repair metallo-beta-lactamase" evidence="9">
    <location>
        <begin position="829"/>
        <end position="931"/>
    </location>
</feature>
<evidence type="ECO:0000256" key="1">
    <source>
        <dbReference type="ARBA" id="ARBA00004123"/>
    </source>
</evidence>
<evidence type="ECO:0000256" key="4">
    <source>
        <dbReference type="ARBA" id="ARBA00023204"/>
    </source>
</evidence>
<dbReference type="GO" id="GO:0006303">
    <property type="term" value="P:double-strand break repair via nonhomologous end joining"/>
    <property type="evidence" value="ECO:0007669"/>
    <property type="project" value="TreeGrafter"/>
</dbReference>
<dbReference type="InterPro" id="IPR011084">
    <property type="entry name" value="DRMBL"/>
</dbReference>
<dbReference type="Proteomes" id="UP000245119">
    <property type="component" value="Linkage Group LG5"/>
</dbReference>
<dbReference type="GO" id="GO:0003684">
    <property type="term" value="F:damaged DNA binding"/>
    <property type="evidence" value="ECO:0007669"/>
    <property type="project" value="TreeGrafter"/>
</dbReference>
<dbReference type="GO" id="GO:0005634">
    <property type="term" value="C:nucleus"/>
    <property type="evidence" value="ECO:0007669"/>
    <property type="project" value="UniProtKB-SubCell"/>
</dbReference>
<feature type="region of interest" description="Disordered" evidence="8">
    <location>
        <begin position="26"/>
        <end position="64"/>
    </location>
</feature>
<keyword evidence="3" id="KW-0227">DNA damage</keyword>
<accession>A0A2T7P7L2</accession>
<proteinExistence type="inferred from homology"/>
<evidence type="ECO:0000256" key="7">
    <source>
        <dbReference type="ARBA" id="ARBA00078423"/>
    </source>
</evidence>
<evidence type="ECO:0000313" key="11">
    <source>
        <dbReference type="Proteomes" id="UP000245119"/>
    </source>
</evidence>
<comment type="caution">
    <text evidence="10">The sequence shown here is derived from an EMBL/GenBank/DDBJ whole genome shotgun (WGS) entry which is preliminary data.</text>
</comment>
<comment type="similarity">
    <text evidence="2">Belongs to the DNA repair metallo-beta-lactamase (DRMBL) family.</text>
</comment>
<dbReference type="PANTHER" id="PTHR23240">
    <property type="entry name" value="DNA CROSS-LINK REPAIR PROTEIN PSO2/SNM1-RELATED"/>
    <property type="match status" value="1"/>
</dbReference>
<dbReference type="InterPro" id="IPR036866">
    <property type="entry name" value="RibonucZ/Hydroxyglut_hydro"/>
</dbReference>
<keyword evidence="4" id="KW-0234">DNA repair</keyword>